<evidence type="ECO:0000313" key="3">
    <source>
        <dbReference type="Proteomes" id="UP001476798"/>
    </source>
</evidence>
<dbReference type="PANTHER" id="PTHR12449">
    <property type="entry name" value="DEATH DOMAIN-CONTAINING PROTEIN"/>
    <property type="match status" value="1"/>
</dbReference>
<feature type="domain" description="Nucleolar protein 4 helical" evidence="1">
    <location>
        <begin position="1"/>
        <end position="91"/>
    </location>
</feature>
<reference evidence="2 3" key="1">
    <citation type="submission" date="2021-06" db="EMBL/GenBank/DDBJ databases">
        <authorList>
            <person name="Palmer J.M."/>
        </authorList>
    </citation>
    <scope>NUCLEOTIDE SEQUENCE [LARGE SCALE GENOMIC DNA]</scope>
    <source>
        <strain evidence="2 3">GA_2019</strain>
        <tissue evidence="2">Muscle</tissue>
    </source>
</reference>
<organism evidence="2 3">
    <name type="scientific">Goodea atripinnis</name>
    <dbReference type="NCBI Taxonomy" id="208336"/>
    <lineage>
        <taxon>Eukaryota</taxon>
        <taxon>Metazoa</taxon>
        <taxon>Chordata</taxon>
        <taxon>Craniata</taxon>
        <taxon>Vertebrata</taxon>
        <taxon>Euteleostomi</taxon>
        <taxon>Actinopterygii</taxon>
        <taxon>Neopterygii</taxon>
        <taxon>Teleostei</taxon>
        <taxon>Neoteleostei</taxon>
        <taxon>Acanthomorphata</taxon>
        <taxon>Ovalentaria</taxon>
        <taxon>Atherinomorphae</taxon>
        <taxon>Cyprinodontiformes</taxon>
        <taxon>Goodeidae</taxon>
        <taxon>Goodea</taxon>
    </lineage>
</organism>
<keyword evidence="3" id="KW-1185">Reference proteome</keyword>
<evidence type="ECO:0000259" key="1">
    <source>
        <dbReference type="Pfam" id="PF23079"/>
    </source>
</evidence>
<evidence type="ECO:0000313" key="2">
    <source>
        <dbReference type="EMBL" id="MEQ2183971.1"/>
    </source>
</evidence>
<comment type="caution">
    <text evidence="2">The sequence shown here is derived from an EMBL/GenBank/DDBJ whole genome shotgun (WGS) entry which is preliminary data.</text>
</comment>
<name>A0ABV0PKH0_9TELE</name>
<dbReference type="InterPro" id="IPR039788">
    <property type="entry name" value="NOL4/NOL4L"/>
</dbReference>
<dbReference type="PANTHER" id="PTHR12449:SF22">
    <property type="entry name" value="NUCLEOLAR PROTEIN 4"/>
    <property type="match status" value="1"/>
</dbReference>
<gene>
    <name evidence="2" type="ORF">GOODEAATRI_003344</name>
</gene>
<dbReference type="EMBL" id="JAHRIO010080092">
    <property type="protein sequence ID" value="MEQ2183971.1"/>
    <property type="molecule type" value="Genomic_DNA"/>
</dbReference>
<protein>
    <recommendedName>
        <fullName evidence="1">Nucleolar protein 4 helical domain-containing protein</fullName>
    </recommendedName>
</protein>
<dbReference type="InterPro" id="IPR056549">
    <property type="entry name" value="HTH_NOL4"/>
</dbReference>
<accession>A0ABV0PKH0</accession>
<dbReference type="Pfam" id="PF23079">
    <property type="entry name" value="HTH_NOL4_2nd"/>
    <property type="match status" value="1"/>
</dbReference>
<proteinExistence type="predicted"/>
<dbReference type="Proteomes" id="UP001476798">
    <property type="component" value="Unassembled WGS sequence"/>
</dbReference>
<sequence length="242" mass="26812">MVPISKQPKEKIQAIIESCSRQFPEFQERARKRIRTYLKSCRRMKKNGMEVRWFYLLGLRKDGIYSLTRPTPPHLTSAMAENILAAACESESRNAAKRMRLEAYHISCTLPPPPCIVVLIISCYSPAFLSLCQDEQISLEKPSSGGAALREPVSLAHSAYSLAASAFPSQDTQLYINGAGLSYGYRGYPGLSAAIQHPISLTTGTATQSNGEPRAEGMEREGLALWSAGWTWRERIEGKLGE</sequence>